<sequence length="91" mass="10044">MTFSIESPASTSSVIVFPVSVLTKICIAAAGDTIPSDKIVTQVILQNQCGMRSTTTVGERYFRFLYAAACFCNLLDRAFSWTSSSRCFWNI</sequence>
<gene>
    <name evidence="1" type="ORF">RE6C_03112</name>
</gene>
<dbReference type="AlphaFoldDB" id="M2B1R8"/>
<comment type="caution">
    <text evidence="1">The sequence shown here is derived from an EMBL/GenBank/DDBJ whole genome shotgun (WGS) entry which is preliminary data.</text>
</comment>
<dbReference type="Proteomes" id="UP000011529">
    <property type="component" value="Unassembled WGS sequence"/>
</dbReference>
<keyword evidence="2" id="KW-1185">Reference proteome</keyword>
<organism evidence="1 2">
    <name type="scientific">Rhodopirellula europaea 6C</name>
    <dbReference type="NCBI Taxonomy" id="1263867"/>
    <lineage>
        <taxon>Bacteria</taxon>
        <taxon>Pseudomonadati</taxon>
        <taxon>Planctomycetota</taxon>
        <taxon>Planctomycetia</taxon>
        <taxon>Pirellulales</taxon>
        <taxon>Pirellulaceae</taxon>
        <taxon>Rhodopirellula</taxon>
    </lineage>
</organism>
<evidence type="ECO:0000313" key="2">
    <source>
        <dbReference type="Proteomes" id="UP000011529"/>
    </source>
</evidence>
<protein>
    <submittedName>
        <fullName evidence="1">Uncharacterized protein</fullName>
    </submittedName>
</protein>
<accession>M2B1R8</accession>
<name>M2B1R8_9BACT</name>
<reference evidence="1" key="1">
    <citation type="submission" date="2012-11" db="EMBL/GenBank/DDBJ databases">
        <title>Permanent draft genomes of Rhodopirellula europaea strain SH398 and 6C.</title>
        <authorList>
            <person name="Richter M."/>
            <person name="Richter-Heitmann T."/>
            <person name="Frank C."/>
            <person name="Harder J."/>
            <person name="Glockner F.O."/>
        </authorList>
    </citation>
    <scope>NUCLEOTIDE SEQUENCE</scope>
    <source>
        <strain evidence="1">6C</strain>
    </source>
</reference>
<proteinExistence type="predicted"/>
<reference evidence="1" key="2">
    <citation type="journal article" date="2013" name="Mar. Genomics">
        <title>Expression of sulfatases in Rhodopirellula baltica and the diversity of sulfatases in the genus Rhodopirellula.</title>
        <authorList>
            <person name="Wegner C.E."/>
            <person name="Richter-Heitmann T."/>
            <person name="Klindworth A."/>
            <person name="Klockow C."/>
            <person name="Richter M."/>
            <person name="Achstetter T."/>
            <person name="Glockner F.O."/>
            <person name="Harder J."/>
        </authorList>
    </citation>
    <scope>NUCLEOTIDE SEQUENCE [LARGE SCALE GENOMIC DNA]</scope>
    <source>
        <strain evidence="1">6C</strain>
    </source>
</reference>
<evidence type="ECO:0000313" key="1">
    <source>
        <dbReference type="EMBL" id="EMB16159.1"/>
    </source>
</evidence>
<dbReference type="EMBL" id="ANMO01000131">
    <property type="protein sequence ID" value="EMB16159.1"/>
    <property type="molecule type" value="Genomic_DNA"/>
</dbReference>
<dbReference type="PATRIC" id="fig|1263867.3.peg.3324"/>